<dbReference type="SUPFAM" id="SSF50249">
    <property type="entry name" value="Nucleic acid-binding proteins"/>
    <property type="match status" value="1"/>
</dbReference>
<dbReference type="EMBL" id="RXGB01059595">
    <property type="protein sequence ID" value="TMW80400.1"/>
    <property type="molecule type" value="Genomic_DNA"/>
</dbReference>
<feature type="non-terminal residue" evidence="1">
    <location>
        <position position="155"/>
    </location>
</feature>
<gene>
    <name evidence="1" type="ORF">EJD97_020466</name>
</gene>
<sequence>MEHTTMTLWGDFVENDGAFLERPQDDKPILVLCIVRVSIYYGRFGISTILVSSVLINPLFQKANELRAWYITTFANMFTTNTLPMSEIVKADNKDITIIPTKLMIRAIEVPLDQILDGLLDDSQDRIYKFKPTIKDILNKDEPWYLCCKECHKKV</sequence>
<name>A0A6N2AFE6_SOLCI</name>
<protein>
    <recommendedName>
        <fullName evidence="2">Replication factor A C-terminal domain-containing protein</fullName>
    </recommendedName>
</protein>
<dbReference type="InterPro" id="IPR012340">
    <property type="entry name" value="NA-bd_OB-fold"/>
</dbReference>
<dbReference type="AlphaFoldDB" id="A0A6N2AFE6"/>
<accession>A0A6N2AFE6</accession>
<evidence type="ECO:0008006" key="2">
    <source>
        <dbReference type="Google" id="ProtNLM"/>
    </source>
</evidence>
<dbReference type="Gene3D" id="2.40.50.140">
    <property type="entry name" value="Nucleic acid-binding proteins"/>
    <property type="match status" value="1"/>
</dbReference>
<evidence type="ECO:0000313" key="1">
    <source>
        <dbReference type="EMBL" id="TMW80400.1"/>
    </source>
</evidence>
<proteinExistence type="predicted"/>
<reference evidence="1" key="1">
    <citation type="submission" date="2019-05" db="EMBL/GenBank/DDBJ databases">
        <title>The de novo reference genome and transcriptome assemblies of the wild tomato species Solanum chilense.</title>
        <authorList>
            <person name="Stam R."/>
            <person name="Nosenko T."/>
            <person name="Hoerger A.C."/>
            <person name="Stephan W."/>
            <person name="Seidel M.A."/>
            <person name="Kuhn J.M.M."/>
            <person name="Haberer G."/>
            <person name="Tellier A."/>
        </authorList>
    </citation>
    <scope>NUCLEOTIDE SEQUENCE</scope>
    <source>
        <tissue evidence="1">Mature leaves</tissue>
    </source>
</reference>
<comment type="caution">
    <text evidence="1">The sequence shown here is derived from an EMBL/GenBank/DDBJ whole genome shotgun (WGS) entry which is preliminary data.</text>
</comment>
<organism evidence="1">
    <name type="scientific">Solanum chilense</name>
    <name type="common">Tomato</name>
    <name type="synonym">Lycopersicon chilense</name>
    <dbReference type="NCBI Taxonomy" id="4083"/>
    <lineage>
        <taxon>Eukaryota</taxon>
        <taxon>Viridiplantae</taxon>
        <taxon>Streptophyta</taxon>
        <taxon>Embryophyta</taxon>
        <taxon>Tracheophyta</taxon>
        <taxon>Spermatophyta</taxon>
        <taxon>Magnoliopsida</taxon>
        <taxon>eudicotyledons</taxon>
        <taxon>Gunneridae</taxon>
        <taxon>Pentapetalae</taxon>
        <taxon>asterids</taxon>
        <taxon>lamiids</taxon>
        <taxon>Solanales</taxon>
        <taxon>Solanaceae</taxon>
        <taxon>Solanoideae</taxon>
        <taxon>Solaneae</taxon>
        <taxon>Solanum</taxon>
        <taxon>Solanum subgen. Lycopersicon</taxon>
    </lineage>
</organism>